<dbReference type="Gene3D" id="3.40.50.300">
    <property type="entry name" value="P-loop containing nucleotide triphosphate hydrolases"/>
    <property type="match status" value="1"/>
</dbReference>
<dbReference type="PANTHER" id="PTHR41287">
    <property type="match status" value="1"/>
</dbReference>
<proteinExistence type="predicted"/>
<comment type="caution">
    <text evidence="1">The sequence shown here is derived from an EMBL/GenBank/DDBJ whole genome shotgun (WGS) entry which is preliminary data.</text>
</comment>
<accession>A0A3D8PY08</accession>
<evidence type="ECO:0000313" key="2">
    <source>
        <dbReference type="Proteomes" id="UP000257143"/>
    </source>
</evidence>
<protein>
    <submittedName>
        <fullName evidence="1">Terminase</fullName>
    </submittedName>
</protein>
<dbReference type="PANTHER" id="PTHR41287:SF1">
    <property type="entry name" value="PROTEIN YMFN"/>
    <property type="match status" value="1"/>
</dbReference>
<dbReference type="Proteomes" id="UP000257143">
    <property type="component" value="Unassembled WGS sequence"/>
</dbReference>
<dbReference type="AlphaFoldDB" id="A0A3D8PY08"/>
<dbReference type="SUPFAM" id="SSF52540">
    <property type="entry name" value="P-loop containing nucleoside triphosphate hydrolases"/>
    <property type="match status" value="1"/>
</dbReference>
<dbReference type="RefSeq" id="WP_115771809.1">
    <property type="nucleotide sequence ID" value="NZ_PIOC01000005.1"/>
</dbReference>
<organism evidence="1 2">
    <name type="scientific">Oceanobacillus arenosus</name>
    <dbReference type="NCBI Taxonomy" id="1229153"/>
    <lineage>
        <taxon>Bacteria</taxon>
        <taxon>Bacillati</taxon>
        <taxon>Bacillota</taxon>
        <taxon>Bacilli</taxon>
        <taxon>Bacillales</taxon>
        <taxon>Bacillaceae</taxon>
        <taxon>Oceanobacillus</taxon>
    </lineage>
</organism>
<evidence type="ECO:0000313" key="1">
    <source>
        <dbReference type="EMBL" id="RDW21030.1"/>
    </source>
</evidence>
<dbReference type="InterPro" id="IPR027417">
    <property type="entry name" value="P-loop_NTPase"/>
</dbReference>
<keyword evidence="2" id="KW-1185">Reference proteome</keyword>
<dbReference type="InterPro" id="IPR005021">
    <property type="entry name" value="Terminase_largesu-like"/>
</dbReference>
<reference evidence="2" key="1">
    <citation type="submission" date="2017-11" db="EMBL/GenBank/DDBJ databases">
        <authorList>
            <person name="Zhu W."/>
        </authorList>
    </citation>
    <scope>NUCLEOTIDE SEQUENCE [LARGE SCALE GENOMIC DNA]</scope>
    <source>
        <strain evidence="2">CAU 1183</strain>
    </source>
</reference>
<sequence>MTVTVRIGEQTPTRSLILPYNKSLGSEAIELYEKSGRTAFDWQRFIVDAILAKNEQGLWVHMNFGYSVPRQNGKNEIVAMRERLGLDKGERILHTAHRTTTSAAAFNRLLAVLEESGLEDGEDFHKIKATGRESIELFGGGRVDFRTRTSTGGLGESFDLLVIDEAQEYTDDQRSALMYTIAASPNPQTIYTGTPPTPISSGTVFTRMRDNALQGSVEETGWAEWSVDKQSDVRDKDLWYQANPSLGLRVSERNIQAEVGDDDIDFNIQRLGLWIQYNQKSAISENEWKDLHVDTLPWLTGKIFAGIKYGYDGTNVALSIAVKTVDDKVFVETIDCQSLRNGHAWIIHFLKNADVQEVVIDGANGQNILAEAMKQAGLKKPILPTVKEIIVSNSMFEQALFQQMITHKSQPSLFQVVTNCDKRNIGTQGGFGYRSQIEENDIALMESMILAHWACSEAKPPKKQKIRY</sequence>
<dbReference type="EMBL" id="PIOC01000005">
    <property type="protein sequence ID" value="RDW21030.1"/>
    <property type="molecule type" value="Genomic_DNA"/>
</dbReference>
<name>A0A3D8PY08_9BACI</name>
<gene>
    <name evidence="1" type="ORF">CWR48_04250</name>
</gene>
<dbReference type="OrthoDB" id="9760250at2"/>